<dbReference type="GO" id="GO:0008234">
    <property type="term" value="F:cysteine-type peptidase activity"/>
    <property type="evidence" value="ECO:0007669"/>
    <property type="project" value="InterPro"/>
</dbReference>
<comment type="caution">
    <text evidence="2">The sequence shown here is derived from an EMBL/GenBank/DDBJ whole genome shotgun (WGS) entry which is preliminary data.</text>
</comment>
<organism evidence="2">
    <name type="scientific">Tolypothrix bouteillei VB521301</name>
    <dbReference type="NCBI Taxonomy" id="1479485"/>
    <lineage>
        <taxon>Bacteria</taxon>
        <taxon>Bacillati</taxon>
        <taxon>Cyanobacteriota</taxon>
        <taxon>Cyanophyceae</taxon>
        <taxon>Nostocales</taxon>
        <taxon>Tolypothrichaceae</taxon>
        <taxon>Tolypothrix</taxon>
    </lineage>
</organism>
<dbReference type="AlphaFoldDB" id="A0A0C1NLT6"/>
<sequence length="394" mass="44536">MHKTYRSKITLELVVTNRSRLINKYGELGWQTIKQEIDKYLEALYNVGEFQADIFFIDELIDKGEEEPKRIKAELRSLYEKYSAKYLLLLGGDDIVPFYRLSDNTPDRDIDFHIFSDTYYSDFQTRKMDHWPVMGVGRLPDGGNNAELLVNQIQGSVKLHQKGGVPISNNHIGFSTERWELASRRTYARISRDNQQLFLSPPLGLKKNLVNGVTEVINSSYFPAPSNILFFNLHGEHDQAIWYGERRITSGKITLMYFLPELINHELFNKIPLTNSILLCEACHGSAIHNGRTPMNSLALCALQQGASAFFGCTGTSYAAFLPQSGPSGESGIDAIFQTLIHSLIVKGLTFGDALKETKQFYQIHSAQDKKNILGLTLLGDPMLRFQLEENSNG</sequence>
<dbReference type="InterPro" id="IPR001769">
    <property type="entry name" value="Gingipain"/>
</dbReference>
<dbReference type="InterPro" id="IPR029031">
    <property type="entry name" value="Gingipain_N_sf"/>
</dbReference>
<accession>A0A0C1NLT6</accession>
<dbReference type="Gene3D" id="3.40.50.10390">
    <property type="entry name" value="Gingipain r, domain 1"/>
    <property type="match status" value="1"/>
</dbReference>
<dbReference type="Gene3D" id="3.40.50.1460">
    <property type="match status" value="1"/>
</dbReference>
<dbReference type="STRING" id="1479485.DA73_0201955"/>
<proteinExistence type="predicted"/>
<dbReference type="Pfam" id="PF01364">
    <property type="entry name" value="Peptidase_C25"/>
    <property type="match status" value="2"/>
</dbReference>
<evidence type="ECO:0000313" key="2">
    <source>
        <dbReference type="EMBL" id="KIE13781.1"/>
    </source>
</evidence>
<feature type="domain" description="Gingipain" evidence="1">
    <location>
        <begin position="37"/>
        <end position="140"/>
    </location>
</feature>
<dbReference type="EMBL" id="JHEG02000007">
    <property type="protein sequence ID" value="KIE13781.1"/>
    <property type="molecule type" value="Genomic_DNA"/>
</dbReference>
<protein>
    <recommendedName>
        <fullName evidence="1">Gingipain domain-containing protein</fullName>
    </recommendedName>
</protein>
<feature type="domain" description="Gingipain" evidence="1">
    <location>
        <begin position="278"/>
        <end position="385"/>
    </location>
</feature>
<name>A0A0C1NLT6_9CYAN</name>
<evidence type="ECO:0000259" key="1">
    <source>
        <dbReference type="Pfam" id="PF01364"/>
    </source>
</evidence>
<reference evidence="2" key="1">
    <citation type="journal article" date="2015" name="Genome Announc.">
        <title>Draft Genome Sequence of Tolypothrix boutellei Strain VB521301.</title>
        <authorList>
            <person name="Chandrababunaidu M.M."/>
            <person name="Singh D."/>
            <person name="Sen D."/>
            <person name="Bhan S."/>
            <person name="Das S."/>
            <person name="Gupta A."/>
            <person name="Adhikary S.P."/>
            <person name="Tripathy S."/>
        </authorList>
    </citation>
    <scope>NUCLEOTIDE SEQUENCE</scope>
    <source>
        <strain evidence="2">VB521301</strain>
    </source>
</reference>
<dbReference type="GO" id="GO:0006508">
    <property type="term" value="P:proteolysis"/>
    <property type="evidence" value="ECO:0007669"/>
    <property type="project" value="InterPro"/>
</dbReference>
<gene>
    <name evidence="2" type="ORF">DA73_0201955</name>
</gene>